<sequence>MKGLNRRTFISKFLLGIVGFFTVLTWPGRLLFAEIFSFWRGSEYVGKTRDGIYKTFYVQYYKSFKRIKAENWQLKVSGLCENPQNFSLSEIKALPLKEQVSRVKCVECWSAKAKWTGFALANLEQVVQPLPQAVGVLFRCADRYVEYLSLKDLHHKRTLLVHTMNDAVLSDEHGFPLRLIIPFKYGYKSPKAILEMVFVGESKKGTWSKIGPYSVDATILPGYDHPLDRGKKRRRIFGGEIFD</sequence>
<dbReference type="EMBL" id="UOGF01000044">
    <property type="protein sequence ID" value="VAX28924.1"/>
    <property type="molecule type" value="Genomic_DNA"/>
</dbReference>
<dbReference type="SUPFAM" id="SSF56524">
    <property type="entry name" value="Oxidoreductase molybdopterin-binding domain"/>
    <property type="match status" value="1"/>
</dbReference>
<reference evidence="2" key="1">
    <citation type="submission" date="2018-06" db="EMBL/GenBank/DDBJ databases">
        <authorList>
            <person name="Zhirakovskaya E."/>
        </authorList>
    </citation>
    <scope>NUCLEOTIDE SEQUENCE</scope>
</reference>
<dbReference type="Pfam" id="PF00174">
    <property type="entry name" value="Oxidored_molyb"/>
    <property type="match status" value="1"/>
</dbReference>
<protein>
    <recommendedName>
        <fullName evidence="1">Oxidoreductase molybdopterin-binding domain-containing protein</fullName>
    </recommendedName>
</protein>
<evidence type="ECO:0000259" key="1">
    <source>
        <dbReference type="Pfam" id="PF00174"/>
    </source>
</evidence>
<proteinExistence type="predicted"/>
<dbReference type="PANTHER" id="PTHR43032">
    <property type="entry name" value="PROTEIN-METHIONINE-SULFOXIDE REDUCTASE"/>
    <property type="match status" value="1"/>
</dbReference>
<organism evidence="2">
    <name type="scientific">hydrothermal vent metagenome</name>
    <dbReference type="NCBI Taxonomy" id="652676"/>
    <lineage>
        <taxon>unclassified sequences</taxon>
        <taxon>metagenomes</taxon>
        <taxon>ecological metagenomes</taxon>
    </lineage>
</organism>
<dbReference type="InterPro" id="IPR036374">
    <property type="entry name" value="OxRdtase_Mopterin-bd_sf"/>
</dbReference>
<feature type="domain" description="Oxidoreductase molybdopterin-binding" evidence="1">
    <location>
        <begin position="65"/>
        <end position="207"/>
    </location>
</feature>
<dbReference type="Gene3D" id="3.90.420.10">
    <property type="entry name" value="Oxidoreductase, molybdopterin-binding domain"/>
    <property type="match status" value="1"/>
</dbReference>
<dbReference type="AlphaFoldDB" id="A0A3B1CYD9"/>
<evidence type="ECO:0000313" key="2">
    <source>
        <dbReference type="EMBL" id="VAX28924.1"/>
    </source>
</evidence>
<gene>
    <name evidence="2" type="ORF">MNBD_NITROSPIRAE01-1635</name>
</gene>
<accession>A0A3B1CYD9</accession>
<name>A0A3B1CYD9_9ZZZZ</name>
<dbReference type="InterPro" id="IPR000572">
    <property type="entry name" value="OxRdtase_Mopterin-bd_dom"/>
</dbReference>